<evidence type="ECO:0000313" key="4">
    <source>
        <dbReference type="Proteomes" id="UP000321389"/>
    </source>
</evidence>
<accession>A0A5B8KWD5</accession>
<dbReference type="Pfam" id="PF03781">
    <property type="entry name" value="FGE-sulfatase"/>
    <property type="match status" value="1"/>
</dbReference>
<dbReference type="RefSeq" id="WP_146298534.1">
    <property type="nucleotide sequence ID" value="NZ_CP042301.2"/>
</dbReference>
<dbReference type="OrthoDB" id="9768004at2"/>
<evidence type="ECO:0000256" key="1">
    <source>
        <dbReference type="SAM" id="MobiDB-lite"/>
    </source>
</evidence>
<dbReference type="InterPro" id="IPR005532">
    <property type="entry name" value="SUMF_dom"/>
</dbReference>
<proteinExistence type="predicted"/>
<reference evidence="3" key="1">
    <citation type="submission" date="2020-04" db="EMBL/GenBank/DDBJ databases">
        <title>Nitratireductor sp. nov. isolated from mangrove soil.</title>
        <authorList>
            <person name="Ye Y."/>
        </authorList>
    </citation>
    <scope>NUCLEOTIDE SEQUENCE</scope>
    <source>
        <strain evidence="3">SY7</strain>
    </source>
</reference>
<dbReference type="KEGG" id="niy:FQ775_05550"/>
<sequence>MPSHLLEVICGAIAVAAPVAFGLADWSASQGGPAITAAETVMIAPGAIDYQLPGEFLVGGRPVSATVETATFPDGLRVMRHQVSLTDYQRCVDAGACKPADARPAGNADSVPVTGVNFLDAIAYADWYAATTGQRWRLPTAAEWAFAAGERFVGEEFSEADDPDNPAIAWIRRYREEAAYRRQPDPRPKPRGHFGPNTNGVEDLSGNVWEWTSTCYVRVTLADDRKSVLHRTENCGVHVAEGSHRAFMSDFIRDGKSGGCAVGTPPDNLGIRLVLDDPETLPARLVRIVRALSAQRI</sequence>
<dbReference type="AlphaFoldDB" id="A0A5B8KWD5"/>
<feature type="region of interest" description="Disordered" evidence="1">
    <location>
        <begin position="180"/>
        <end position="199"/>
    </location>
</feature>
<dbReference type="PANTHER" id="PTHR23150">
    <property type="entry name" value="SULFATASE MODIFYING FACTOR 1, 2"/>
    <property type="match status" value="1"/>
</dbReference>
<dbReference type="PANTHER" id="PTHR23150:SF19">
    <property type="entry name" value="FORMYLGLYCINE-GENERATING ENZYME"/>
    <property type="match status" value="1"/>
</dbReference>
<name>A0A5B8KWD5_9HYPH</name>
<dbReference type="EMBL" id="CP042301">
    <property type="protein sequence ID" value="QDY99880.1"/>
    <property type="molecule type" value="Genomic_DNA"/>
</dbReference>
<evidence type="ECO:0000313" key="3">
    <source>
        <dbReference type="EMBL" id="QDY99880.1"/>
    </source>
</evidence>
<keyword evidence="4" id="KW-1185">Reference proteome</keyword>
<dbReference type="Gene3D" id="3.90.1580.10">
    <property type="entry name" value="paralog of FGE (formylglycine-generating enzyme)"/>
    <property type="match status" value="1"/>
</dbReference>
<protein>
    <submittedName>
        <fullName evidence="3">Formylglycine-generating enzyme family protein</fullName>
    </submittedName>
</protein>
<dbReference type="Proteomes" id="UP000321389">
    <property type="component" value="Chromosome"/>
</dbReference>
<evidence type="ECO:0000259" key="2">
    <source>
        <dbReference type="Pfam" id="PF03781"/>
    </source>
</evidence>
<gene>
    <name evidence="3" type="ORF">FQ775_05550</name>
</gene>
<dbReference type="GO" id="GO:0120147">
    <property type="term" value="F:formylglycine-generating oxidase activity"/>
    <property type="evidence" value="ECO:0007669"/>
    <property type="project" value="TreeGrafter"/>
</dbReference>
<dbReference type="InterPro" id="IPR051043">
    <property type="entry name" value="Sulfatase_Mod_Factor_Kinase"/>
</dbReference>
<organism evidence="3 4">
    <name type="scientific">Nitratireductor mangrovi</name>
    <dbReference type="NCBI Taxonomy" id="2599600"/>
    <lineage>
        <taxon>Bacteria</taxon>
        <taxon>Pseudomonadati</taxon>
        <taxon>Pseudomonadota</taxon>
        <taxon>Alphaproteobacteria</taxon>
        <taxon>Hyphomicrobiales</taxon>
        <taxon>Phyllobacteriaceae</taxon>
        <taxon>Nitratireductor</taxon>
    </lineage>
</organism>
<dbReference type="InterPro" id="IPR016187">
    <property type="entry name" value="CTDL_fold"/>
</dbReference>
<feature type="domain" description="Sulfatase-modifying factor enzyme-like" evidence="2">
    <location>
        <begin position="37"/>
        <end position="274"/>
    </location>
</feature>
<dbReference type="SUPFAM" id="SSF56436">
    <property type="entry name" value="C-type lectin-like"/>
    <property type="match status" value="1"/>
</dbReference>
<dbReference type="InterPro" id="IPR042095">
    <property type="entry name" value="SUMF_sf"/>
</dbReference>